<feature type="active site" evidence="9">
    <location>
        <position position="247"/>
    </location>
</feature>
<keyword evidence="13" id="KW-1185">Reference proteome</keyword>
<dbReference type="Pfam" id="PF00589">
    <property type="entry name" value="Phage_integrase"/>
    <property type="match status" value="1"/>
</dbReference>
<dbReference type="PANTHER" id="PTHR30349:SF81">
    <property type="entry name" value="TYROSINE RECOMBINASE XERC"/>
    <property type="match status" value="1"/>
</dbReference>
<accession>A0A2Z3LEL2</accession>
<dbReference type="EMBL" id="CP029619">
    <property type="protein sequence ID" value="AWN82136.1"/>
    <property type="molecule type" value="Genomic_DNA"/>
</dbReference>
<dbReference type="CDD" id="cd00798">
    <property type="entry name" value="INT_XerDC_C"/>
    <property type="match status" value="1"/>
</dbReference>
<keyword evidence="2 9" id="KW-0963">Cytoplasm</keyword>
<dbReference type="AlphaFoldDB" id="A0A2Z3LEL2"/>
<evidence type="ECO:0000256" key="8">
    <source>
        <dbReference type="ARBA" id="ARBA00023306"/>
    </source>
</evidence>
<dbReference type="OrthoDB" id="9801717at2"/>
<keyword evidence="7 9" id="KW-0233">DNA recombination</keyword>
<evidence type="ECO:0000256" key="6">
    <source>
        <dbReference type="ARBA" id="ARBA00023125"/>
    </source>
</evidence>
<evidence type="ECO:0000313" key="13">
    <source>
        <dbReference type="Proteomes" id="UP000245872"/>
    </source>
</evidence>
<dbReference type="InterPro" id="IPR004107">
    <property type="entry name" value="Integrase_SAM-like_N"/>
</dbReference>
<evidence type="ECO:0000256" key="3">
    <source>
        <dbReference type="ARBA" id="ARBA00022618"/>
    </source>
</evidence>
<evidence type="ECO:0000256" key="2">
    <source>
        <dbReference type="ARBA" id="ARBA00022490"/>
    </source>
</evidence>
<keyword evidence="6 9" id="KW-0238">DNA-binding</keyword>
<dbReference type="SUPFAM" id="SSF56349">
    <property type="entry name" value="DNA breaking-rejoining enzymes"/>
    <property type="match status" value="1"/>
</dbReference>
<dbReference type="Gene3D" id="1.10.150.130">
    <property type="match status" value="1"/>
</dbReference>
<keyword evidence="5 9" id="KW-0229">DNA integration</keyword>
<comment type="similarity">
    <text evidence="9">Belongs to the 'phage' integrase family. XerC subfamily.</text>
</comment>
<dbReference type="Proteomes" id="UP000245872">
    <property type="component" value="Chromosome"/>
</dbReference>
<dbReference type="InterPro" id="IPR023009">
    <property type="entry name" value="Tyrosine_recombinase_XerC/XerD"/>
</dbReference>
<dbReference type="PANTHER" id="PTHR30349">
    <property type="entry name" value="PHAGE INTEGRASE-RELATED"/>
    <property type="match status" value="1"/>
</dbReference>
<reference evidence="12 13" key="1">
    <citation type="submission" date="2018-05" db="EMBL/GenBank/DDBJ databases">
        <title>Candidatus Cardinium hertigii Genome Assembly.</title>
        <authorList>
            <person name="Showmaker K.C."/>
            <person name="Walden K.O."/>
            <person name="Fields C.J."/>
            <person name="Lambert K.N."/>
            <person name="Hudson M.E."/>
        </authorList>
    </citation>
    <scope>NUCLEOTIDE SEQUENCE [LARGE SCALE GENOMIC DNA]</scope>
    <source>
        <strain evidence="13">cHgTN10</strain>
    </source>
</reference>
<evidence type="ECO:0000256" key="4">
    <source>
        <dbReference type="ARBA" id="ARBA00022829"/>
    </source>
</evidence>
<dbReference type="KEGG" id="cher:DK880_00834"/>
<dbReference type="GO" id="GO:0009037">
    <property type="term" value="F:tyrosine-based site-specific recombinase activity"/>
    <property type="evidence" value="ECO:0007669"/>
    <property type="project" value="UniProtKB-UniRule"/>
</dbReference>
<evidence type="ECO:0000256" key="1">
    <source>
        <dbReference type="ARBA" id="ARBA00004496"/>
    </source>
</evidence>
<evidence type="ECO:0000259" key="10">
    <source>
        <dbReference type="PROSITE" id="PS51898"/>
    </source>
</evidence>
<dbReference type="HAMAP" id="MF_01808">
    <property type="entry name" value="Recomb_XerC_XerD"/>
    <property type="match status" value="1"/>
</dbReference>
<feature type="domain" description="Core-binding (CB)" evidence="11">
    <location>
        <begin position="3"/>
        <end position="88"/>
    </location>
</feature>
<feature type="active site" evidence="9">
    <location>
        <position position="270"/>
    </location>
</feature>
<feature type="domain" description="Tyr recombinase" evidence="10">
    <location>
        <begin position="108"/>
        <end position="292"/>
    </location>
</feature>
<dbReference type="Gene3D" id="1.10.443.10">
    <property type="entry name" value="Intergrase catalytic core"/>
    <property type="match status" value="1"/>
</dbReference>
<dbReference type="GO" id="GO:0051301">
    <property type="term" value="P:cell division"/>
    <property type="evidence" value="ECO:0007669"/>
    <property type="project" value="UniProtKB-KW"/>
</dbReference>
<dbReference type="GO" id="GO:0005737">
    <property type="term" value="C:cytoplasm"/>
    <property type="evidence" value="ECO:0007669"/>
    <property type="project" value="UniProtKB-SubCell"/>
</dbReference>
<dbReference type="InterPro" id="IPR010998">
    <property type="entry name" value="Integrase_recombinase_N"/>
</dbReference>
<evidence type="ECO:0000256" key="5">
    <source>
        <dbReference type="ARBA" id="ARBA00022908"/>
    </source>
</evidence>
<dbReference type="GO" id="GO:0007059">
    <property type="term" value="P:chromosome segregation"/>
    <property type="evidence" value="ECO:0007669"/>
    <property type="project" value="UniProtKB-UniRule"/>
</dbReference>
<dbReference type="InterPro" id="IPR011010">
    <property type="entry name" value="DNA_brk_join_enz"/>
</dbReference>
<keyword evidence="8 9" id="KW-0131">Cell cycle</keyword>
<protein>
    <recommendedName>
        <fullName evidence="9">Tyrosine recombinase XerC</fullName>
    </recommendedName>
</protein>
<feature type="active site" description="O-(3'-phospho-DNA)-tyrosine intermediate" evidence="9">
    <location>
        <position position="279"/>
    </location>
</feature>
<organism evidence="12 13">
    <name type="scientific">Candidatus Cardinium hertigii</name>
    <dbReference type="NCBI Taxonomy" id="247481"/>
    <lineage>
        <taxon>Bacteria</taxon>
        <taxon>Pseudomonadati</taxon>
        <taxon>Bacteroidota</taxon>
        <taxon>Cytophagia</taxon>
        <taxon>Cytophagales</taxon>
        <taxon>Amoebophilaceae</taxon>
        <taxon>Candidatus Cardinium</taxon>
    </lineage>
</organism>
<keyword evidence="4 9" id="KW-0159">Chromosome partition</keyword>
<comment type="subcellular location">
    <subcellularLocation>
        <location evidence="1 9">Cytoplasm</location>
    </subcellularLocation>
</comment>
<dbReference type="InterPro" id="IPR013762">
    <property type="entry name" value="Integrase-like_cat_sf"/>
</dbReference>
<dbReference type="Pfam" id="PF02899">
    <property type="entry name" value="Phage_int_SAM_1"/>
    <property type="match status" value="1"/>
</dbReference>
<sequence length="304" mass="34696">MTDEWKIFLQQFAIYLRLECSLSEHSIIAYLTDVRKFAQFIAQQRLSPLVVTPLHVRAFLETLHTANIQAASQARLLSALRSFYRFIALEHPVVNPLLHIEHPQLGRSLPTILSPMQIDTMLKTIEDGTPIGIRNRAIIETLYSTGMRVSELVTLPISHIYFEESFVRIIGKGNKERLVPIGAPALKYISLYIKDIRTHKTIKPGYHDCLFLSRRGKGLTRVMVFLMVQTVARKAGIRAEVSPHAFRHAFATHLLEGGADLRAIQEMLGHSSITTTEIYTHLDKDYLKQVMQMYHPRNQTLESV</sequence>
<dbReference type="GO" id="GO:0003677">
    <property type="term" value="F:DNA binding"/>
    <property type="evidence" value="ECO:0007669"/>
    <property type="project" value="UniProtKB-UniRule"/>
</dbReference>
<dbReference type="InterPro" id="IPR050090">
    <property type="entry name" value="Tyrosine_recombinase_XerCD"/>
</dbReference>
<feature type="active site" evidence="9">
    <location>
        <position position="244"/>
    </location>
</feature>
<gene>
    <name evidence="12" type="primary">xerD_1</name>
    <name evidence="9" type="synonym">xerC</name>
    <name evidence="12" type="ORF">DK880_00834</name>
</gene>
<dbReference type="InterPro" id="IPR002104">
    <property type="entry name" value="Integrase_catalytic"/>
</dbReference>
<evidence type="ECO:0000313" key="12">
    <source>
        <dbReference type="EMBL" id="AWN82136.1"/>
    </source>
</evidence>
<comment type="function">
    <text evidence="9">Site-specific tyrosine recombinase, which acts by catalyzing the cutting and rejoining of the recombining DNA molecules. The XerC-XerD complex is essential to convert dimers of the bacterial chromosome into monomers to permit their segregation at cell division. It also contributes to the segregational stability of plasmids.</text>
</comment>
<dbReference type="GO" id="GO:0006313">
    <property type="term" value="P:DNA transposition"/>
    <property type="evidence" value="ECO:0007669"/>
    <property type="project" value="UniProtKB-UniRule"/>
</dbReference>
<proteinExistence type="inferred from homology"/>
<dbReference type="PROSITE" id="PS51900">
    <property type="entry name" value="CB"/>
    <property type="match status" value="1"/>
</dbReference>
<feature type="active site" evidence="9">
    <location>
        <position position="148"/>
    </location>
</feature>
<evidence type="ECO:0000259" key="11">
    <source>
        <dbReference type="PROSITE" id="PS51900"/>
    </source>
</evidence>
<name>A0A2Z3LEL2_9BACT</name>
<evidence type="ECO:0000256" key="9">
    <source>
        <dbReference type="HAMAP-Rule" id="MF_01808"/>
    </source>
</evidence>
<evidence type="ECO:0000256" key="7">
    <source>
        <dbReference type="ARBA" id="ARBA00023172"/>
    </source>
</evidence>
<dbReference type="NCBIfam" id="NF001399">
    <property type="entry name" value="PRK00283.1"/>
    <property type="match status" value="1"/>
</dbReference>
<keyword evidence="3 9" id="KW-0132">Cell division</keyword>
<feature type="active site" evidence="9">
    <location>
        <position position="172"/>
    </location>
</feature>
<dbReference type="SUPFAM" id="SSF47823">
    <property type="entry name" value="lambda integrase-like, N-terminal domain"/>
    <property type="match status" value="1"/>
</dbReference>
<comment type="subunit">
    <text evidence="9">Forms a cyclic heterotetrameric complex composed of two molecules of XerC and two molecules of XerD.</text>
</comment>
<dbReference type="PROSITE" id="PS51898">
    <property type="entry name" value="TYR_RECOMBINASE"/>
    <property type="match status" value="1"/>
</dbReference>
<dbReference type="InterPro" id="IPR044068">
    <property type="entry name" value="CB"/>
</dbReference>